<dbReference type="EMBL" id="CP036317">
    <property type="protein sequence ID" value="QDV17783.1"/>
    <property type="molecule type" value="Genomic_DNA"/>
</dbReference>
<dbReference type="PANTHER" id="PTHR30164">
    <property type="entry name" value="MTFA PEPTIDASE"/>
    <property type="match status" value="1"/>
</dbReference>
<dbReference type="GO" id="GO:0004177">
    <property type="term" value="F:aminopeptidase activity"/>
    <property type="evidence" value="ECO:0007669"/>
    <property type="project" value="TreeGrafter"/>
</dbReference>
<dbReference type="Gene3D" id="1.10.472.150">
    <property type="entry name" value="Glucose-regulated metallo-peptidase M90, N-terminal domain"/>
    <property type="match status" value="1"/>
</dbReference>
<dbReference type="AlphaFoldDB" id="A0A518FN54"/>
<dbReference type="RefSeq" id="WP_145455846.1">
    <property type="nucleotide sequence ID" value="NZ_CP036317.1"/>
</dbReference>
<dbReference type="InterPro" id="IPR010384">
    <property type="entry name" value="MtfA_fam"/>
</dbReference>
<proteinExistence type="predicted"/>
<dbReference type="Gene3D" id="3.40.390.10">
    <property type="entry name" value="Collagenase (Catalytic Domain)"/>
    <property type="match status" value="1"/>
</dbReference>
<accession>A0A518FN54</accession>
<dbReference type="PANTHER" id="PTHR30164:SF2">
    <property type="entry name" value="PROTEIN MTFA"/>
    <property type="match status" value="1"/>
</dbReference>
<evidence type="ECO:0000313" key="1">
    <source>
        <dbReference type="EMBL" id="QDV17783.1"/>
    </source>
</evidence>
<evidence type="ECO:0000313" key="2">
    <source>
        <dbReference type="Proteomes" id="UP000320839"/>
    </source>
</evidence>
<dbReference type="InterPro" id="IPR042252">
    <property type="entry name" value="MtfA_N"/>
</dbReference>
<dbReference type="GO" id="GO:0005829">
    <property type="term" value="C:cytosol"/>
    <property type="evidence" value="ECO:0007669"/>
    <property type="project" value="TreeGrafter"/>
</dbReference>
<organism evidence="1 2">
    <name type="scientific">Gimesia panareensis</name>
    <dbReference type="NCBI Taxonomy" id="2527978"/>
    <lineage>
        <taxon>Bacteria</taxon>
        <taxon>Pseudomonadati</taxon>
        <taxon>Planctomycetota</taxon>
        <taxon>Planctomycetia</taxon>
        <taxon>Planctomycetales</taxon>
        <taxon>Planctomycetaceae</taxon>
        <taxon>Gimesia</taxon>
    </lineage>
</organism>
<dbReference type="InterPro" id="IPR024079">
    <property type="entry name" value="MetalloPept_cat_dom_sf"/>
</dbReference>
<dbReference type="SUPFAM" id="SSF55486">
    <property type="entry name" value="Metalloproteases ('zincins'), catalytic domain"/>
    <property type="match status" value="1"/>
</dbReference>
<dbReference type="CDD" id="cd20169">
    <property type="entry name" value="Peptidase_M90_mtfA"/>
    <property type="match status" value="1"/>
</dbReference>
<dbReference type="Proteomes" id="UP000320839">
    <property type="component" value="Chromosome"/>
</dbReference>
<gene>
    <name evidence="1" type="primary">mtfA</name>
    <name evidence="1" type="ORF">Pan153_24380</name>
</gene>
<dbReference type="GO" id="GO:0008237">
    <property type="term" value="F:metallopeptidase activity"/>
    <property type="evidence" value="ECO:0007669"/>
    <property type="project" value="InterPro"/>
</dbReference>
<name>A0A518FN54_9PLAN</name>
<dbReference type="OrthoDB" id="9786424at2"/>
<protein>
    <submittedName>
        <fullName evidence="1">Protein MtfA</fullName>
    </submittedName>
</protein>
<dbReference type="Pfam" id="PF06167">
    <property type="entry name" value="Peptidase_M90"/>
    <property type="match status" value="1"/>
</dbReference>
<sequence>MLLTWWRNRRRRKILATPMPARWKPFLDQHIAPLSRLTSAQRELLYQRVHIFIKEKYWEGCNGFEVTEEVQLLIAGQACLLTVGFASDCFDRLGTVLVYPDTYVAKETLVNSIGVMTEGTSFRLGEAWNQGPIILSWANVLESAENPHDGENVVFHEFAHYYDAIDRQMNGTPPLNSEEEYQRWGEVMTREYDALVEQLRHGHTRFLNPYAATNPAEFFAVCTEHFFEQPHEMRAYSAELYDTLQLFYRQDPAAAD</sequence>
<reference evidence="1 2" key="1">
    <citation type="submission" date="2019-02" db="EMBL/GenBank/DDBJ databases">
        <title>Deep-cultivation of Planctomycetes and their phenomic and genomic characterization uncovers novel biology.</title>
        <authorList>
            <person name="Wiegand S."/>
            <person name="Jogler M."/>
            <person name="Boedeker C."/>
            <person name="Pinto D."/>
            <person name="Vollmers J."/>
            <person name="Rivas-Marin E."/>
            <person name="Kohn T."/>
            <person name="Peeters S.H."/>
            <person name="Heuer A."/>
            <person name="Rast P."/>
            <person name="Oberbeckmann S."/>
            <person name="Bunk B."/>
            <person name="Jeske O."/>
            <person name="Meyerdierks A."/>
            <person name="Storesund J.E."/>
            <person name="Kallscheuer N."/>
            <person name="Luecker S."/>
            <person name="Lage O.M."/>
            <person name="Pohl T."/>
            <person name="Merkel B.J."/>
            <person name="Hornburger P."/>
            <person name="Mueller R.-W."/>
            <person name="Bruemmer F."/>
            <person name="Labrenz M."/>
            <person name="Spormann A.M."/>
            <person name="Op den Camp H."/>
            <person name="Overmann J."/>
            <person name="Amann R."/>
            <person name="Jetten M.S.M."/>
            <person name="Mascher T."/>
            <person name="Medema M.H."/>
            <person name="Devos D.P."/>
            <person name="Kaster A.-K."/>
            <person name="Ovreas L."/>
            <person name="Rohde M."/>
            <person name="Galperin M.Y."/>
            <person name="Jogler C."/>
        </authorList>
    </citation>
    <scope>NUCLEOTIDE SEQUENCE [LARGE SCALE GENOMIC DNA]</scope>
    <source>
        <strain evidence="1 2">Pan153</strain>
    </source>
</reference>